<gene>
    <name evidence="1" type="ORF">KTC_33920</name>
</gene>
<protein>
    <submittedName>
        <fullName evidence="1">Uncharacterized protein</fullName>
    </submittedName>
</protein>
<proteinExistence type="predicted"/>
<dbReference type="AlphaFoldDB" id="A0A455SN78"/>
<sequence>MILSHSPMWQLPLRSVIGLERRLSISALKSLCKQAGGGEQELFEGALQDTIEEGFVNELVLASCDSGFMRSGAGS</sequence>
<accession>A0A455SN78</accession>
<dbReference type="EMBL" id="AP019376">
    <property type="protein sequence ID" value="BBH88641.1"/>
    <property type="molecule type" value="Genomic_DNA"/>
</dbReference>
<organism evidence="1">
    <name type="scientific">Thermosporothrix sp. COM3</name>
    <dbReference type="NCBI Taxonomy" id="2490863"/>
    <lineage>
        <taxon>Bacteria</taxon>
        <taxon>Bacillati</taxon>
        <taxon>Chloroflexota</taxon>
        <taxon>Ktedonobacteria</taxon>
        <taxon>Ktedonobacterales</taxon>
        <taxon>Thermosporotrichaceae</taxon>
        <taxon>Thermosporothrix</taxon>
    </lineage>
</organism>
<evidence type="ECO:0000313" key="1">
    <source>
        <dbReference type="EMBL" id="BBH88641.1"/>
    </source>
</evidence>
<reference evidence="1" key="1">
    <citation type="submission" date="2018-12" db="EMBL/GenBank/DDBJ databases">
        <title>Novel natural products biosynthetic potential of the class Ktedonobacteria.</title>
        <authorList>
            <person name="Zheng Y."/>
            <person name="Saitou A."/>
            <person name="Wang C.M."/>
            <person name="Toyoda A."/>
            <person name="Minakuchi Y."/>
            <person name="Sekiguchi Y."/>
            <person name="Ueda K."/>
            <person name="Takano H."/>
            <person name="Sakai Y."/>
            <person name="Yokota A."/>
            <person name="Yabe S."/>
        </authorList>
    </citation>
    <scope>NUCLEOTIDE SEQUENCE</scope>
    <source>
        <strain evidence="1">COM3</strain>
    </source>
</reference>
<name>A0A455SN78_9CHLR</name>